<dbReference type="InterPro" id="IPR050772">
    <property type="entry name" value="Hydratase-Decarb/MhpD_sf"/>
</dbReference>
<sequence length="278" mass="29331">MNLPPVRTQVHDRAVLLAAERLSAAADKVTATQPVRHVLGSTDVRLAYAVQDTLTAQRLAAGARIVGRKVGLTSVAVQQQLGVSQPDSGVLFDDMSIPDGATINSGSLIAPKVEAELAFMLKADLDNQPSDIDYHAVTAAVDYAVAALEIVDSRIINWDITIADTIADNASCALYVLGEHRVPLTEFNPINVTMTLNKNGQRASSGRGDACLGDPLNAVLWLARTVAHYGMPLRAGEVILSGALGPMVSAEPGTQILAELSTLGSVSVRFSNRGNNNE</sequence>
<dbReference type="Gene3D" id="3.90.850.10">
    <property type="entry name" value="Fumarylacetoacetase-like, C-terminal domain"/>
    <property type="match status" value="1"/>
</dbReference>
<protein>
    <submittedName>
        <fullName evidence="3">2-keto-4-pentenoate hydratase</fullName>
    </submittedName>
</protein>
<reference evidence="3 4" key="1">
    <citation type="journal article" date="2015" name="Emerg. Microbes Infect.">
        <title>Characterization of 17 strains belonging to the Mycobacterium simiae complex and description of Mycobacterium paraense sp. nov.</title>
        <authorList>
            <person name="Fusco da Costa A.R."/>
            <person name="Fedrizzi T."/>
            <person name="Lopes M.L."/>
            <person name="Pecorari M."/>
            <person name="Oliveira da Costa W.L."/>
            <person name="Giacobazzi E."/>
            <person name="da Costa Bahia J.R."/>
            <person name="De Sanctis V."/>
            <person name="Batista Lima K.V."/>
            <person name="Bertorelli R."/>
            <person name="Grottola A."/>
            <person name="Fabio A."/>
            <person name="Mariottini A."/>
            <person name="Ferretti P."/>
            <person name="Di Leva F."/>
            <person name="Fregni Serpini G."/>
            <person name="Tagliazucchi S."/>
            <person name="Rumpianesi F."/>
            <person name="Jousson O."/>
            <person name="Segata N."/>
            <person name="Tortoli E."/>
        </authorList>
    </citation>
    <scope>NUCLEOTIDE SEQUENCE [LARGE SCALE GENOMIC DNA]</scope>
    <source>
        <strain evidence="3 4">FI-07156</strain>
    </source>
</reference>
<feature type="domain" description="Fumarylacetoacetase-like C-terminal" evidence="2">
    <location>
        <begin position="109"/>
        <end position="269"/>
    </location>
</feature>
<keyword evidence="4" id="KW-1185">Reference proteome</keyword>
<dbReference type="PANTHER" id="PTHR30143:SF0">
    <property type="entry name" value="2-KETO-4-PENTENOATE HYDRATASE"/>
    <property type="match status" value="1"/>
</dbReference>
<keyword evidence="1" id="KW-0456">Lyase</keyword>
<dbReference type="Proteomes" id="UP000193801">
    <property type="component" value="Unassembled WGS sequence"/>
</dbReference>
<comment type="caution">
    <text evidence="3">The sequence shown here is derived from an EMBL/GenBank/DDBJ whole genome shotgun (WGS) entry which is preliminary data.</text>
</comment>
<dbReference type="SUPFAM" id="SSF56529">
    <property type="entry name" value="FAH"/>
    <property type="match status" value="1"/>
</dbReference>
<evidence type="ECO:0000313" key="4">
    <source>
        <dbReference type="Proteomes" id="UP000193801"/>
    </source>
</evidence>
<name>A0ABX3VSC5_9MYCO</name>
<evidence type="ECO:0000313" key="3">
    <source>
        <dbReference type="EMBL" id="ORW32728.1"/>
    </source>
</evidence>
<dbReference type="PANTHER" id="PTHR30143">
    <property type="entry name" value="ACID HYDRATASE"/>
    <property type="match status" value="1"/>
</dbReference>
<proteinExistence type="predicted"/>
<dbReference type="RefSeq" id="WP_085093539.1">
    <property type="nucleotide sequence ID" value="NZ_LQPK01000006.1"/>
</dbReference>
<organism evidence="3 4">
    <name type="scientific">Mycobacterium paraense</name>
    <dbReference type="NCBI Taxonomy" id="767916"/>
    <lineage>
        <taxon>Bacteria</taxon>
        <taxon>Bacillati</taxon>
        <taxon>Actinomycetota</taxon>
        <taxon>Actinomycetes</taxon>
        <taxon>Mycobacteriales</taxon>
        <taxon>Mycobacteriaceae</taxon>
        <taxon>Mycobacterium</taxon>
        <taxon>Mycobacterium simiae complex</taxon>
    </lineage>
</organism>
<accession>A0ABX3VSC5</accession>
<evidence type="ECO:0000259" key="2">
    <source>
        <dbReference type="Pfam" id="PF01557"/>
    </source>
</evidence>
<gene>
    <name evidence="3" type="ORF">AWB91_09560</name>
</gene>
<dbReference type="Pfam" id="PF01557">
    <property type="entry name" value="FAA_hydrolase"/>
    <property type="match status" value="1"/>
</dbReference>
<dbReference type="EMBL" id="LQPK01000006">
    <property type="protein sequence ID" value="ORW32728.1"/>
    <property type="molecule type" value="Genomic_DNA"/>
</dbReference>
<evidence type="ECO:0000256" key="1">
    <source>
        <dbReference type="ARBA" id="ARBA00023239"/>
    </source>
</evidence>
<dbReference type="InterPro" id="IPR011234">
    <property type="entry name" value="Fumarylacetoacetase-like_C"/>
</dbReference>
<dbReference type="InterPro" id="IPR036663">
    <property type="entry name" value="Fumarylacetoacetase_C_sf"/>
</dbReference>